<dbReference type="PANTHER" id="PTHR42973:SF54">
    <property type="entry name" value="FAD-BINDING PCMH-TYPE DOMAIN-CONTAINING PROTEIN"/>
    <property type="match status" value="1"/>
</dbReference>
<keyword evidence="5" id="KW-0732">Signal</keyword>
<gene>
    <name evidence="7" type="ORF">CDD80_1119</name>
</gene>
<dbReference type="InterPro" id="IPR036318">
    <property type="entry name" value="FAD-bd_PCMH-like_sf"/>
</dbReference>
<accession>A0A2C5ZCJ9</accession>
<dbReference type="GO" id="GO:0016491">
    <property type="term" value="F:oxidoreductase activity"/>
    <property type="evidence" value="ECO:0007669"/>
    <property type="project" value="UniProtKB-KW"/>
</dbReference>
<keyword evidence="3" id="KW-0274">FAD</keyword>
<dbReference type="InterPro" id="IPR016166">
    <property type="entry name" value="FAD-bd_PCMH"/>
</dbReference>
<evidence type="ECO:0000256" key="1">
    <source>
        <dbReference type="ARBA" id="ARBA00005466"/>
    </source>
</evidence>
<evidence type="ECO:0000313" key="7">
    <source>
        <dbReference type="EMBL" id="PHH76901.1"/>
    </source>
</evidence>
<evidence type="ECO:0000256" key="4">
    <source>
        <dbReference type="ARBA" id="ARBA00023002"/>
    </source>
</evidence>
<organism evidence="7 8">
    <name type="scientific">Ophiocordyceps camponoti-rufipedis</name>
    <dbReference type="NCBI Taxonomy" id="2004952"/>
    <lineage>
        <taxon>Eukaryota</taxon>
        <taxon>Fungi</taxon>
        <taxon>Dikarya</taxon>
        <taxon>Ascomycota</taxon>
        <taxon>Pezizomycotina</taxon>
        <taxon>Sordariomycetes</taxon>
        <taxon>Hypocreomycetidae</taxon>
        <taxon>Hypocreales</taxon>
        <taxon>Ophiocordycipitaceae</taxon>
        <taxon>Ophiocordyceps</taxon>
    </lineage>
</organism>
<dbReference type="InterPro" id="IPR016169">
    <property type="entry name" value="FAD-bd_PCMH_sub2"/>
</dbReference>
<evidence type="ECO:0000256" key="2">
    <source>
        <dbReference type="ARBA" id="ARBA00022630"/>
    </source>
</evidence>
<feature type="domain" description="FAD-binding PCMH-type" evidence="6">
    <location>
        <begin position="64"/>
        <end position="235"/>
    </location>
</feature>
<dbReference type="EMBL" id="NJES01000142">
    <property type="protein sequence ID" value="PHH76901.1"/>
    <property type="molecule type" value="Genomic_DNA"/>
</dbReference>
<dbReference type="AlphaFoldDB" id="A0A2C5ZCJ9"/>
<evidence type="ECO:0000313" key="8">
    <source>
        <dbReference type="Proteomes" id="UP000226431"/>
    </source>
</evidence>
<dbReference type="OrthoDB" id="2151789at2759"/>
<feature type="signal peptide" evidence="5">
    <location>
        <begin position="1"/>
        <end position="17"/>
    </location>
</feature>
<dbReference type="Proteomes" id="UP000226431">
    <property type="component" value="Unassembled WGS sequence"/>
</dbReference>
<dbReference type="SUPFAM" id="SSF56176">
    <property type="entry name" value="FAD-binding/transporter-associated domain-like"/>
    <property type="match status" value="1"/>
</dbReference>
<proteinExistence type="inferred from homology"/>
<dbReference type="Pfam" id="PF01565">
    <property type="entry name" value="FAD_binding_4"/>
    <property type="match status" value="1"/>
</dbReference>
<feature type="chain" id="PRO_5012767522" description="FAD-binding PCMH-type domain-containing protein" evidence="5">
    <location>
        <begin position="18"/>
        <end position="513"/>
    </location>
</feature>
<reference evidence="7 8" key="1">
    <citation type="submission" date="2017-06" db="EMBL/GenBank/DDBJ databases">
        <title>Ant-infecting Ophiocordyceps genomes reveal a high diversity of potential behavioral manipulation genes and a possible major role for enterotoxins.</title>
        <authorList>
            <person name="De Bekker C."/>
            <person name="Evans H.C."/>
            <person name="Brachmann A."/>
            <person name="Hughes D.P."/>
        </authorList>
    </citation>
    <scope>NUCLEOTIDE SEQUENCE [LARGE SCALE GENOMIC DNA]</scope>
    <source>
        <strain evidence="7 8">Map16</strain>
    </source>
</reference>
<comment type="caution">
    <text evidence="7">The sequence shown here is derived from an EMBL/GenBank/DDBJ whole genome shotgun (WGS) entry which is preliminary data.</text>
</comment>
<dbReference type="PROSITE" id="PS51387">
    <property type="entry name" value="FAD_PCMH"/>
    <property type="match status" value="1"/>
</dbReference>
<dbReference type="Gene3D" id="3.30.465.10">
    <property type="match status" value="1"/>
</dbReference>
<evidence type="ECO:0000259" key="6">
    <source>
        <dbReference type="PROSITE" id="PS51387"/>
    </source>
</evidence>
<evidence type="ECO:0000256" key="5">
    <source>
        <dbReference type="SAM" id="SignalP"/>
    </source>
</evidence>
<evidence type="ECO:0000256" key="3">
    <source>
        <dbReference type="ARBA" id="ARBA00022827"/>
    </source>
</evidence>
<comment type="similarity">
    <text evidence="1">Belongs to the oxygen-dependent FAD-linked oxidoreductase family.</text>
</comment>
<dbReference type="InterPro" id="IPR006094">
    <property type="entry name" value="Oxid_FAD_bind_N"/>
</dbReference>
<dbReference type="InterPro" id="IPR050416">
    <property type="entry name" value="FAD-linked_Oxidoreductase"/>
</dbReference>
<protein>
    <recommendedName>
        <fullName evidence="6">FAD-binding PCMH-type domain-containing protein</fullName>
    </recommendedName>
</protein>
<name>A0A2C5ZCJ9_9HYPO</name>
<keyword evidence="8" id="KW-1185">Reference proteome</keyword>
<keyword evidence="4" id="KW-0560">Oxidoreductase</keyword>
<keyword evidence="2" id="KW-0285">Flavoprotein</keyword>
<dbReference type="PANTHER" id="PTHR42973">
    <property type="entry name" value="BINDING OXIDOREDUCTASE, PUTATIVE (AFU_ORTHOLOGUE AFUA_1G17690)-RELATED"/>
    <property type="match status" value="1"/>
</dbReference>
<dbReference type="STRING" id="2004952.A0A2C5ZCJ9"/>
<dbReference type="GO" id="GO:0071949">
    <property type="term" value="F:FAD binding"/>
    <property type="evidence" value="ECO:0007669"/>
    <property type="project" value="InterPro"/>
</dbReference>
<sequence length="513" mass="55336">MKFTSLAAAALVGSVYGDPSKPSKGKPSGPDCCRRLSTVVPTIYYPPTSPRYNESITNRWSGNSILHPSCVVAPKSAQDVSQALRLLSKYNCPFAVKGGGHNPNPGANSIDNGVSIDLSRLDSTVLASDRSHVSLGAGGSWGHAYDAFNGSDIGFPGALCRDVSVGAVALGGGSSIFQARKGWVVDQILNYEVVLSSGRIINANERNHADLFRALKGGFTNLGIVTKIDLAAFNFGTFWDSEVVLSLNGPQANKSTMLDIISKTTVDFIANNAKDTANGLHVAVTSVAKNKTDLAILAITNTDNVANPPAAKPIRAVPNQRANVERHGKISGYVKAISGFQPKGFRQVTASITIKNDYQTLREIWDASDAVYQATPQNDKIAWIVELYPQPAIMQSHASTHGGNLLGLSQNPHDQIVIWLSSRWKEPSVDEIMQKASREFISAVEAIARKHGTLEPFIYVNFAASFQDPLCGYGADNVAHLRRMAAKYDPRGVFQRLMNGGFKLCEARCRRGY</sequence>